<keyword evidence="3" id="KW-0813">Transport</keyword>
<dbReference type="Gene3D" id="1.20.1730.10">
    <property type="entry name" value="Sodium/glucose cotransporter"/>
    <property type="match status" value="1"/>
</dbReference>
<feature type="transmembrane region" description="Helical" evidence="8">
    <location>
        <begin position="74"/>
        <end position="96"/>
    </location>
</feature>
<evidence type="ECO:0000256" key="7">
    <source>
        <dbReference type="RuleBase" id="RU362091"/>
    </source>
</evidence>
<proteinExistence type="inferred from homology"/>
<keyword evidence="6 8" id="KW-0472">Membrane</keyword>
<dbReference type="RefSeq" id="WP_042738289.1">
    <property type="nucleotide sequence ID" value="NZ_BKAX01000007.1"/>
</dbReference>
<organism evidence="9 10">
    <name type="scientific">Staphylococcus gallinarum</name>
    <dbReference type="NCBI Taxonomy" id="1293"/>
    <lineage>
        <taxon>Bacteria</taxon>
        <taxon>Bacillati</taxon>
        <taxon>Bacillota</taxon>
        <taxon>Bacilli</taxon>
        <taxon>Bacillales</taxon>
        <taxon>Staphylococcaceae</taxon>
        <taxon>Staphylococcus</taxon>
    </lineage>
</organism>
<dbReference type="AlphaFoldDB" id="A0A0D0QYJ6"/>
<evidence type="ECO:0000256" key="3">
    <source>
        <dbReference type="ARBA" id="ARBA00022448"/>
    </source>
</evidence>
<reference evidence="9 10" key="1">
    <citation type="submission" date="2018-06" db="EMBL/GenBank/DDBJ databases">
        <authorList>
            <consortium name="Pathogen Informatics"/>
            <person name="Doyle S."/>
        </authorList>
    </citation>
    <scope>NUCLEOTIDE SEQUENCE [LARGE SCALE GENOMIC DNA]</scope>
    <source>
        <strain evidence="9 10">NCTC12195</strain>
    </source>
</reference>
<dbReference type="GO" id="GO:0022857">
    <property type="term" value="F:transmembrane transporter activity"/>
    <property type="evidence" value="ECO:0007669"/>
    <property type="project" value="InterPro"/>
</dbReference>
<dbReference type="PROSITE" id="PS50283">
    <property type="entry name" value="NA_SOLUT_SYMP_3"/>
    <property type="match status" value="1"/>
</dbReference>
<feature type="transmembrane region" description="Helical" evidence="8">
    <location>
        <begin position="408"/>
        <end position="427"/>
    </location>
</feature>
<keyword evidence="4 8" id="KW-0812">Transmembrane</keyword>
<dbReference type="Pfam" id="PF00474">
    <property type="entry name" value="SSF"/>
    <property type="match status" value="1"/>
</dbReference>
<dbReference type="GO" id="GO:0005886">
    <property type="term" value="C:plasma membrane"/>
    <property type="evidence" value="ECO:0007669"/>
    <property type="project" value="TreeGrafter"/>
</dbReference>
<feature type="transmembrane region" description="Helical" evidence="8">
    <location>
        <begin position="217"/>
        <end position="239"/>
    </location>
</feature>
<dbReference type="STRING" id="1293.SH09_03710"/>
<evidence type="ECO:0000256" key="2">
    <source>
        <dbReference type="ARBA" id="ARBA00006434"/>
    </source>
</evidence>
<dbReference type="PANTHER" id="PTHR48086:SF7">
    <property type="entry name" value="SODIUM-SOLUTE SYMPORTER-RELATED"/>
    <property type="match status" value="1"/>
</dbReference>
<comment type="subcellular location">
    <subcellularLocation>
        <location evidence="1">Membrane</location>
        <topology evidence="1">Multi-pass membrane protein</topology>
    </subcellularLocation>
</comment>
<name>A0A0D0QYJ6_STAGA</name>
<dbReference type="InterPro" id="IPR050277">
    <property type="entry name" value="Sodium:Solute_Symporter"/>
</dbReference>
<evidence type="ECO:0000256" key="1">
    <source>
        <dbReference type="ARBA" id="ARBA00004141"/>
    </source>
</evidence>
<evidence type="ECO:0000256" key="4">
    <source>
        <dbReference type="ARBA" id="ARBA00022692"/>
    </source>
</evidence>
<dbReference type="EMBL" id="UHDK01000003">
    <property type="protein sequence ID" value="SUQ38577.1"/>
    <property type="molecule type" value="Genomic_DNA"/>
</dbReference>
<evidence type="ECO:0000313" key="10">
    <source>
        <dbReference type="Proteomes" id="UP000255277"/>
    </source>
</evidence>
<feature type="transmembrane region" description="Helical" evidence="8">
    <location>
        <begin position="433"/>
        <end position="452"/>
    </location>
</feature>
<dbReference type="InterPro" id="IPR001734">
    <property type="entry name" value="Na/solute_symporter"/>
</dbReference>
<feature type="transmembrane region" description="Helical" evidence="8">
    <location>
        <begin position="379"/>
        <end position="401"/>
    </location>
</feature>
<keyword evidence="5 8" id="KW-1133">Transmembrane helix</keyword>
<dbReference type="Proteomes" id="UP000255277">
    <property type="component" value="Unassembled WGS sequence"/>
</dbReference>
<evidence type="ECO:0000313" key="9">
    <source>
        <dbReference type="EMBL" id="SUQ38577.1"/>
    </source>
</evidence>
<dbReference type="CDD" id="cd11479">
    <property type="entry name" value="SLC5sbd_u3"/>
    <property type="match status" value="1"/>
</dbReference>
<feature type="transmembrane region" description="Helical" evidence="8">
    <location>
        <begin position="33"/>
        <end position="54"/>
    </location>
</feature>
<feature type="transmembrane region" description="Helical" evidence="8">
    <location>
        <begin position="178"/>
        <end position="197"/>
    </location>
</feature>
<feature type="transmembrane region" description="Helical" evidence="8">
    <location>
        <begin position="354"/>
        <end position="373"/>
    </location>
</feature>
<feature type="transmembrane region" description="Helical" evidence="8">
    <location>
        <begin position="152"/>
        <end position="171"/>
    </location>
</feature>
<feature type="transmembrane region" description="Helical" evidence="8">
    <location>
        <begin position="6"/>
        <end position="24"/>
    </location>
</feature>
<dbReference type="OrthoDB" id="9810181at2"/>
<feature type="transmembrane region" description="Helical" evidence="8">
    <location>
        <begin position="304"/>
        <end position="333"/>
    </location>
</feature>
<dbReference type="InterPro" id="IPR038377">
    <property type="entry name" value="Na/Glc_symporter_sf"/>
</dbReference>
<protein>
    <submittedName>
        <fullName evidence="9">Sodium:solute symporter family protein</fullName>
    </submittedName>
</protein>
<feature type="transmembrane region" description="Helical" evidence="8">
    <location>
        <begin position="117"/>
        <end position="146"/>
    </location>
</feature>
<gene>
    <name evidence="9" type="primary">sglT_2</name>
    <name evidence="9" type="ORF">NCTC12195_04953</name>
</gene>
<evidence type="ECO:0000256" key="5">
    <source>
        <dbReference type="ARBA" id="ARBA00022989"/>
    </source>
</evidence>
<feature type="transmembrane region" description="Helical" evidence="8">
    <location>
        <begin position="260"/>
        <end position="284"/>
    </location>
</feature>
<comment type="similarity">
    <text evidence="2 7">Belongs to the sodium:solute symporter (SSF) (TC 2.A.21) family.</text>
</comment>
<evidence type="ECO:0000256" key="8">
    <source>
        <dbReference type="SAM" id="Phobius"/>
    </source>
</evidence>
<sequence length="462" mass="50392">MKNIDFIIFILYFGVLMSIGFLGVMKAKSSKKYILADSNLGVFMLFGCLTAIFLGGSSTIGSSQLGYEIGFSGFWFVFAMGVGITIFGLCFLNRILNMEVITISELLSKLYGSKVRMIGAIVTAIYTLMMSVTQVIAIGSLVSVIFHWNIHTAILVGGSIVFIYTILGGMWTLSITDFIQFAVMTAGMFLIMLPISIHSVGGVDELFKALPSGHLDFMNIGMNEIFNYFVTYTLGVMVGQDIWQRFFTGKTKSIARVSGILVGVYSVLYSLVMVTIGMCAYVLFPNIQNTQNVFMHIAFETLPPGLLGVVLAALAAAIMSTASGTLLASSTIISNDILKPICFKDIDDTSFLKLTRLTTLCLAIITILIASLIKEVLVAIDIAYAILTGGIFIPVILGLFIKWITKRAAFFAILVSIFTVFLCLIIIGPGSNITIIYAIILNAVTLFGVSYYDHNLQKKNDF</sequence>
<accession>A0A0D0QYJ6</accession>
<evidence type="ECO:0000256" key="6">
    <source>
        <dbReference type="ARBA" id="ARBA00023136"/>
    </source>
</evidence>
<dbReference type="PANTHER" id="PTHR48086">
    <property type="entry name" value="SODIUM/PROLINE SYMPORTER-RELATED"/>
    <property type="match status" value="1"/>
</dbReference>